<evidence type="ECO:0000256" key="1">
    <source>
        <dbReference type="SAM" id="MobiDB-lite"/>
    </source>
</evidence>
<proteinExistence type="predicted"/>
<dbReference type="SUPFAM" id="SSF50729">
    <property type="entry name" value="PH domain-like"/>
    <property type="match status" value="1"/>
</dbReference>
<feature type="compositionally biased region" description="Gly residues" evidence="1">
    <location>
        <begin position="177"/>
        <end position="188"/>
    </location>
</feature>
<dbReference type="InterPro" id="IPR011993">
    <property type="entry name" value="PH-like_dom_sf"/>
</dbReference>
<keyword evidence="4" id="KW-1185">Reference proteome</keyword>
<sequence>MDILSDEIESILFIGKRVLVYRVQPRTSNEGYKAAEWNSEQGLLWQGRMRVLEKGKTCEIRLEDGNTGELFASTLYSPSNNSVEPVLDSSRYFVLRVEGDGGKKAYIGVGFEERGDAFDFNVALQSHSKHLSNPNASAEPDKPPAPTKDFSLKEGQTFSIKIPGREGRKRQEEASGGLMGLGAGGATSGGIPFLPPPPGKKR</sequence>
<gene>
    <name evidence="3" type="ORF">FFLO_00873</name>
</gene>
<evidence type="ECO:0000313" key="3">
    <source>
        <dbReference type="EMBL" id="KAG7571200.1"/>
    </source>
</evidence>
<name>A0A8K0JQQ1_9TREE</name>
<dbReference type="AlphaFoldDB" id="A0A8K0JQQ1"/>
<dbReference type="EMBL" id="JABELV010000010">
    <property type="protein sequence ID" value="KAG7571200.1"/>
    <property type="molecule type" value="Genomic_DNA"/>
</dbReference>
<organism evidence="3 4">
    <name type="scientific">Filobasidium floriforme</name>
    <dbReference type="NCBI Taxonomy" id="5210"/>
    <lineage>
        <taxon>Eukaryota</taxon>
        <taxon>Fungi</taxon>
        <taxon>Dikarya</taxon>
        <taxon>Basidiomycota</taxon>
        <taxon>Agaricomycotina</taxon>
        <taxon>Tremellomycetes</taxon>
        <taxon>Filobasidiales</taxon>
        <taxon>Filobasidiaceae</taxon>
        <taxon>Filobasidium</taxon>
    </lineage>
</organism>
<dbReference type="CDD" id="cd13228">
    <property type="entry name" value="PHear_NECAP"/>
    <property type="match status" value="1"/>
</dbReference>
<dbReference type="InterPro" id="IPR012466">
    <property type="entry name" value="NECAP_PHear"/>
</dbReference>
<protein>
    <recommendedName>
        <fullName evidence="2">NECAP PHear domain-containing protein</fullName>
    </recommendedName>
</protein>
<evidence type="ECO:0000259" key="2">
    <source>
        <dbReference type="Pfam" id="PF07933"/>
    </source>
</evidence>
<reference evidence="3" key="1">
    <citation type="submission" date="2020-04" db="EMBL/GenBank/DDBJ databases">
        <title>Analysis of mating type loci in Filobasidium floriforme.</title>
        <authorList>
            <person name="Nowrousian M."/>
        </authorList>
    </citation>
    <scope>NUCLEOTIDE SEQUENCE</scope>
    <source>
        <strain evidence="3">CBS 6242</strain>
    </source>
</reference>
<feature type="compositionally biased region" description="Basic and acidic residues" evidence="1">
    <location>
        <begin position="163"/>
        <end position="173"/>
    </location>
</feature>
<dbReference type="GO" id="GO:0030125">
    <property type="term" value="C:clathrin vesicle coat"/>
    <property type="evidence" value="ECO:0007669"/>
    <property type="project" value="TreeGrafter"/>
</dbReference>
<feature type="compositionally biased region" description="Pro residues" evidence="1">
    <location>
        <begin position="193"/>
        <end position="202"/>
    </location>
</feature>
<dbReference type="PANTHER" id="PTHR12847:SF9">
    <property type="entry name" value="NECAP-LIKE PROTEIN CG9132"/>
    <property type="match status" value="1"/>
</dbReference>
<evidence type="ECO:0000313" key="4">
    <source>
        <dbReference type="Proteomes" id="UP000812966"/>
    </source>
</evidence>
<dbReference type="GO" id="GO:0006897">
    <property type="term" value="P:endocytosis"/>
    <property type="evidence" value="ECO:0007669"/>
    <property type="project" value="InterPro"/>
</dbReference>
<dbReference type="OrthoDB" id="10265489at2759"/>
<dbReference type="Pfam" id="PF07933">
    <property type="entry name" value="DUF1681"/>
    <property type="match status" value="1"/>
</dbReference>
<dbReference type="Proteomes" id="UP000812966">
    <property type="component" value="Unassembled WGS sequence"/>
</dbReference>
<comment type="caution">
    <text evidence="3">The sequence shown here is derived from an EMBL/GenBank/DDBJ whole genome shotgun (WGS) entry which is preliminary data.</text>
</comment>
<feature type="region of interest" description="Disordered" evidence="1">
    <location>
        <begin position="129"/>
        <end position="202"/>
    </location>
</feature>
<dbReference type="Gene3D" id="2.30.29.30">
    <property type="entry name" value="Pleckstrin-homology domain (PH domain)/Phosphotyrosine-binding domain (PTB)"/>
    <property type="match status" value="1"/>
</dbReference>
<feature type="domain" description="NECAP PHear" evidence="2">
    <location>
        <begin position="8"/>
        <end position="162"/>
    </location>
</feature>
<dbReference type="PANTHER" id="PTHR12847">
    <property type="entry name" value="ATP-BINDING CASSETTE ABC TRANSPORTER-RELATED"/>
    <property type="match status" value="1"/>
</dbReference>
<accession>A0A8K0JQQ1</accession>